<sequence length="67" mass="8065">MIFLIIQALHQEILEIQDFFVICTQRSIQANRLEHGLIQINYQNNALLNYYVYETHAYNYIIKSNFL</sequence>
<organism evidence="1 2">
    <name type="scientific">Paramecium sonneborni</name>
    <dbReference type="NCBI Taxonomy" id="65129"/>
    <lineage>
        <taxon>Eukaryota</taxon>
        <taxon>Sar</taxon>
        <taxon>Alveolata</taxon>
        <taxon>Ciliophora</taxon>
        <taxon>Intramacronucleata</taxon>
        <taxon>Oligohymenophorea</taxon>
        <taxon>Peniculida</taxon>
        <taxon>Parameciidae</taxon>
        <taxon>Paramecium</taxon>
    </lineage>
</organism>
<comment type="caution">
    <text evidence="1">The sequence shown here is derived from an EMBL/GenBank/DDBJ whole genome shotgun (WGS) entry which is preliminary data.</text>
</comment>
<dbReference type="Proteomes" id="UP000692954">
    <property type="component" value="Unassembled WGS sequence"/>
</dbReference>
<protein>
    <submittedName>
        <fullName evidence="1">Uncharacterized protein</fullName>
    </submittedName>
</protein>
<dbReference type="EMBL" id="CAJJDN010000010">
    <property type="protein sequence ID" value="CAD8056009.1"/>
    <property type="molecule type" value="Genomic_DNA"/>
</dbReference>
<proteinExistence type="predicted"/>
<gene>
    <name evidence="1" type="ORF">PSON_ATCC_30995.1.T0100019</name>
</gene>
<dbReference type="AlphaFoldDB" id="A0A8S1KLW1"/>
<name>A0A8S1KLW1_9CILI</name>
<reference evidence="1" key="1">
    <citation type="submission" date="2021-01" db="EMBL/GenBank/DDBJ databases">
        <authorList>
            <consortium name="Genoscope - CEA"/>
            <person name="William W."/>
        </authorList>
    </citation>
    <scope>NUCLEOTIDE SEQUENCE</scope>
</reference>
<evidence type="ECO:0000313" key="2">
    <source>
        <dbReference type="Proteomes" id="UP000692954"/>
    </source>
</evidence>
<accession>A0A8S1KLW1</accession>
<keyword evidence="2" id="KW-1185">Reference proteome</keyword>
<evidence type="ECO:0000313" key="1">
    <source>
        <dbReference type="EMBL" id="CAD8056009.1"/>
    </source>
</evidence>